<evidence type="ECO:0000256" key="11">
    <source>
        <dbReference type="ARBA" id="ARBA00023125"/>
    </source>
</evidence>
<reference evidence="21" key="1">
    <citation type="submission" date="2013-03" db="EMBL/GenBank/DDBJ databases">
        <title>The Genome Sequence of Anopheles epiroticus epiroticus2.</title>
        <authorList>
            <consortium name="The Broad Institute Genomics Platform"/>
            <person name="Neafsey D.E."/>
            <person name="Howell P."/>
            <person name="Walker B."/>
            <person name="Young S.K."/>
            <person name="Zeng Q."/>
            <person name="Gargeya S."/>
            <person name="Fitzgerald M."/>
            <person name="Haas B."/>
            <person name="Abouelleil A."/>
            <person name="Allen A.W."/>
            <person name="Alvarado L."/>
            <person name="Arachchi H.M."/>
            <person name="Berlin A.M."/>
            <person name="Chapman S.B."/>
            <person name="Gainer-Dewar J."/>
            <person name="Goldberg J."/>
            <person name="Griggs A."/>
            <person name="Gujja S."/>
            <person name="Hansen M."/>
            <person name="Howarth C."/>
            <person name="Imamovic A."/>
            <person name="Ireland A."/>
            <person name="Larimer J."/>
            <person name="McCowan C."/>
            <person name="Murphy C."/>
            <person name="Pearson M."/>
            <person name="Poon T.W."/>
            <person name="Priest M."/>
            <person name="Roberts A."/>
            <person name="Saif S."/>
            <person name="Shea T."/>
            <person name="Sisk P."/>
            <person name="Sykes S."/>
            <person name="Wortman J."/>
            <person name="Nusbaum C."/>
            <person name="Birren B."/>
        </authorList>
    </citation>
    <scope>NUCLEOTIDE SEQUENCE [LARGE SCALE GENOMIC DNA]</scope>
    <source>
        <strain evidence="21">Epiroticus2</strain>
    </source>
</reference>
<evidence type="ECO:0000256" key="6">
    <source>
        <dbReference type="ARBA" id="ARBA00010861"/>
    </source>
</evidence>
<dbReference type="InterPro" id="IPR005819">
    <property type="entry name" value="H1/H5"/>
</dbReference>
<feature type="region of interest" description="Disordered" evidence="18">
    <location>
        <begin position="261"/>
        <end position="302"/>
    </location>
</feature>
<comment type="function">
    <text evidence="1">Histones H1 are necessary for the condensation of nucleosome chains into higher-order structures.</text>
</comment>
<feature type="region of interest" description="Disordered" evidence="18">
    <location>
        <begin position="112"/>
        <end position="236"/>
    </location>
</feature>
<evidence type="ECO:0000256" key="9">
    <source>
        <dbReference type="ARBA" id="ARBA00022707"/>
    </source>
</evidence>
<feature type="compositionally biased region" description="Basic residues" evidence="18">
    <location>
        <begin position="20"/>
        <end position="37"/>
    </location>
</feature>
<dbReference type="FunFam" id="1.10.10.10:FF:000140">
    <property type="entry name" value="Histone H1.0"/>
    <property type="match status" value="1"/>
</dbReference>
<comment type="similarity">
    <text evidence="6">Belongs to the LAMTOR1 family.</text>
</comment>
<dbReference type="Proteomes" id="UP000075885">
    <property type="component" value="Unassembled WGS sequence"/>
</dbReference>
<evidence type="ECO:0000256" key="15">
    <source>
        <dbReference type="ARBA" id="ARBA00023242"/>
    </source>
</evidence>
<evidence type="ECO:0000256" key="2">
    <source>
        <dbReference type="ARBA" id="ARBA00004122"/>
    </source>
</evidence>
<comment type="subcellular location">
    <subcellularLocation>
        <location evidence="4">Chromosome</location>
    </subcellularLocation>
    <subcellularLocation>
        <location evidence="5">Late endosome membrane</location>
        <topology evidence="5">Lipid-anchor</topology>
        <orientation evidence="5">Cytoplasmic side</orientation>
    </subcellularLocation>
    <subcellularLocation>
        <location evidence="2">Lysosome membrane</location>
        <topology evidence="2">Lipid-anchor</topology>
        <orientation evidence="2">Cytoplasmic side</orientation>
    </subcellularLocation>
    <subcellularLocation>
        <location evidence="3">Nucleus</location>
    </subcellularLocation>
</comment>
<dbReference type="PANTHER" id="PTHR13401:SF2">
    <property type="entry name" value="RAGULATOR COMPLEX PROTEIN LAMTOR1"/>
    <property type="match status" value="1"/>
</dbReference>
<dbReference type="GO" id="GO:0000786">
    <property type="term" value="C:nucleosome"/>
    <property type="evidence" value="ECO:0007669"/>
    <property type="project" value="InterPro"/>
</dbReference>
<evidence type="ECO:0000256" key="4">
    <source>
        <dbReference type="ARBA" id="ARBA00004286"/>
    </source>
</evidence>
<feature type="compositionally biased region" description="Low complexity" evidence="18">
    <location>
        <begin position="168"/>
        <end position="197"/>
    </location>
</feature>
<dbReference type="Gene3D" id="1.10.10.10">
    <property type="entry name" value="Winged helix-like DNA-binding domain superfamily/Winged helix DNA-binding domain"/>
    <property type="match status" value="1"/>
</dbReference>
<evidence type="ECO:0000313" key="21">
    <source>
        <dbReference type="Proteomes" id="UP000075885"/>
    </source>
</evidence>
<dbReference type="GO" id="GO:0007040">
    <property type="term" value="P:lysosome organization"/>
    <property type="evidence" value="ECO:0007669"/>
    <property type="project" value="InterPro"/>
</dbReference>
<dbReference type="GO" id="GO:0005085">
    <property type="term" value="F:guanyl-nucleotide exchange factor activity"/>
    <property type="evidence" value="ECO:0007669"/>
    <property type="project" value="TreeGrafter"/>
</dbReference>
<dbReference type="GO" id="GO:0071986">
    <property type="term" value="C:Ragulator complex"/>
    <property type="evidence" value="ECO:0007669"/>
    <property type="project" value="InterPro"/>
</dbReference>
<feature type="compositionally biased region" description="Basic and acidic residues" evidence="18">
    <location>
        <begin position="147"/>
        <end position="159"/>
    </location>
</feature>
<evidence type="ECO:0000256" key="1">
    <source>
        <dbReference type="ARBA" id="ARBA00002809"/>
    </source>
</evidence>
<evidence type="ECO:0000256" key="5">
    <source>
        <dbReference type="ARBA" id="ARBA00004577"/>
    </source>
</evidence>
<dbReference type="PANTHER" id="PTHR13401">
    <property type="entry name" value="RAGULATOR COMPLEX PROTEIN LAMTOR1"/>
    <property type="match status" value="1"/>
</dbReference>
<dbReference type="InterPro" id="IPR005818">
    <property type="entry name" value="Histone_H1/H5_H15"/>
</dbReference>
<keyword evidence="13" id="KW-0564">Palmitate</keyword>
<dbReference type="GO" id="GO:0003677">
    <property type="term" value="F:DNA binding"/>
    <property type="evidence" value="ECO:0007669"/>
    <property type="project" value="UniProtKB-KW"/>
</dbReference>
<keyword evidence="15" id="KW-0539">Nucleus</keyword>
<evidence type="ECO:0000259" key="19">
    <source>
        <dbReference type="PROSITE" id="PS51504"/>
    </source>
</evidence>
<dbReference type="GO" id="GO:0071230">
    <property type="term" value="P:cellular response to amino acid stimulus"/>
    <property type="evidence" value="ECO:0007669"/>
    <property type="project" value="InterPro"/>
</dbReference>
<dbReference type="EnsemblMetazoa" id="AEPI009847-RA">
    <property type="protein sequence ID" value="AEPI009847-PA"/>
    <property type="gene ID" value="AEPI009847"/>
</dbReference>
<evidence type="ECO:0000256" key="10">
    <source>
        <dbReference type="ARBA" id="ARBA00022753"/>
    </source>
</evidence>
<feature type="region of interest" description="Disordered" evidence="18">
    <location>
        <begin position="1"/>
        <end position="41"/>
    </location>
</feature>
<dbReference type="AlphaFoldDB" id="A0A182PSB2"/>
<keyword evidence="10" id="KW-0967">Endosome</keyword>
<protein>
    <recommendedName>
        <fullName evidence="7">Ragulator complex protein LAMTOR1</fullName>
    </recommendedName>
    <alternativeName>
        <fullName evidence="17">Late endosomal/lysosomal adaptor and MAPK and MTOR activator 1</fullName>
    </alternativeName>
</protein>
<dbReference type="PROSITE" id="PS51504">
    <property type="entry name" value="H15"/>
    <property type="match status" value="1"/>
</dbReference>
<evidence type="ECO:0000256" key="12">
    <source>
        <dbReference type="ARBA" id="ARBA00023136"/>
    </source>
</evidence>
<dbReference type="GO" id="GO:0030527">
    <property type="term" value="F:structural constituent of chromatin"/>
    <property type="evidence" value="ECO:0007669"/>
    <property type="project" value="InterPro"/>
</dbReference>
<evidence type="ECO:0000256" key="18">
    <source>
        <dbReference type="SAM" id="MobiDB-lite"/>
    </source>
</evidence>
<evidence type="ECO:0000256" key="14">
    <source>
        <dbReference type="ARBA" id="ARBA00023228"/>
    </source>
</evidence>
<dbReference type="GO" id="GO:0042632">
    <property type="term" value="P:cholesterol homeostasis"/>
    <property type="evidence" value="ECO:0007669"/>
    <property type="project" value="InterPro"/>
</dbReference>
<dbReference type="SMART" id="SM01262">
    <property type="entry name" value="LAMTOR"/>
    <property type="match status" value="1"/>
</dbReference>
<feature type="compositionally biased region" description="Basic residues" evidence="18">
    <location>
        <begin position="212"/>
        <end position="229"/>
    </location>
</feature>
<dbReference type="STRING" id="199890.A0A182PSB2"/>
<dbReference type="GO" id="GO:0005634">
    <property type="term" value="C:nucleus"/>
    <property type="evidence" value="ECO:0007669"/>
    <property type="project" value="UniProtKB-SubCell"/>
</dbReference>
<keyword evidence="12" id="KW-0472">Membrane</keyword>
<evidence type="ECO:0000256" key="17">
    <source>
        <dbReference type="ARBA" id="ARBA00032695"/>
    </source>
</evidence>
<dbReference type="GO" id="GO:0060090">
    <property type="term" value="F:molecular adaptor activity"/>
    <property type="evidence" value="ECO:0007669"/>
    <property type="project" value="TreeGrafter"/>
</dbReference>
<evidence type="ECO:0000256" key="13">
    <source>
        <dbReference type="ARBA" id="ARBA00023139"/>
    </source>
</evidence>
<dbReference type="GO" id="GO:0043410">
    <property type="term" value="P:positive regulation of MAPK cascade"/>
    <property type="evidence" value="ECO:0007669"/>
    <property type="project" value="InterPro"/>
</dbReference>
<dbReference type="GO" id="GO:0005765">
    <property type="term" value="C:lysosomal membrane"/>
    <property type="evidence" value="ECO:0007669"/>
    <property type="project" value="UniProtKB-SubCell"/>
</dbReference>
<dbReference type="PRINTS" id="PR00624">
    <property type="entry name" value="HISTONEH5"/>
</dbReference>
<evidence type="ECO:0000256" key="8">
    <source>
        <dbReference type="ARBA" id="ARBA00022454"/>
    </source>
</evidence>
<feature type="compositionally biased region" description="Basic residues" evidence="18">
    <location>
        <begin position="121"/>
        <end position="144"/>
    </location>
</feature>
<sequence length="416" mass="44249">MADTAVEAPAAAAPSTVAKTPKKAKAAAGPKKPKKPATHPPVNTMIMAAIKALKERNGSSLQAIKKYLAANYKVDVGKLGPFIKKALKTGVTNGKLVQTKGVGASGSFKLSAEAKKPVVEKKKKVPAQKKKSATAGDKKKKTATKKPAGEKKKPTKKSEGAVAKKPKSSTAAKKPKAATKASGAKKAVKKPAAAPKQKATKPSKKTGAPKPKTPKPKKAASPAKKKAAAPKKAAAGKNMECVRSLWGYASRCFTCQEVSSAQGSEPSERTHLLADPVSNSPAVRRDNETFTQEYPNSVPKKDEQSALAKILQETSENIIDVAAMDTQKLEASEYNDRIKLYSQRLQQQWSNVNHPNQAENSSLLKDIPNPEPVLGSLPIAVDDLTMIKTMVQKANVAVSEIKVNHTENLVVPFRIP</sequence>
<keyword evidence="9" id="KW-0519">Myristate</keyword>
<keyword evidence="11" id="KW-0238">DNA-binding</keyword>
<dbReference type="GO" id="GO:0031902">
    <property type="term" value="C:late endosome membrane"/>
    <property type="evidence" value="ECO:0007669"/>
    <property type="project" value="UniProtKB-SubCell"/>
</dbReference>
<dbReference type="GO" id="GO:0045121">
    <property type="term" value="C:membrane raft"/>
    <property type="evidence" value="ECO:0007669"/>
    <property type="project" value="InterPro"/>
</dbReference>
<keyword evidence="8" id="KW-0158">Chromosome</keyword>
<keyword evidence="16" id="KW-0449">Lipoprotein</keyword>
<dbReference type="SUPFAM" id="SSF46785">
    <property type="entry name" value="Winged helix' DNA-binding domain"/>
    <property type="match status" value="1"/>
</dbReference>
<dbReference type="CDD" id="cd00073">
    <property type="entry name" value="H15"/>
    <property type="match status" value="1"/>
</dbReference>
<evidence type="ECO:0000256" key="3">
    <source>
        <dbReference type="ARBA" id="ARBA00004123"/>
    </source>
</evidence>
<reference evidence="20" key="2">
    <citation type="submission" date="2020-05" db="UniProtKB">
        <authorList>
            <consortium name="EnsemblMetazoa"/>
        </authorList>
    </citation>
    <scope>IDENTIFICATION</scope>
    <source>
        <strain evidence="20">Epiroticus2</strain>
    </source>
</reference>
<dbReference type="GO" id="GO:0032008">
    <property type="term" value="P:positive regulation of TOR signaling"/>
    <property type="evidence" value="ECO:0007669"/>
    <property type="project" value="InterPro"/>
</dbReference>
<name>A0A182PSB2_9DIPT</name>
<feature type="domain" description="H15" evidence="19">
    <location>
        <begin position="38"/>
        <end position="112"/>
    </location>
</feature>
<evidence type="ECO:0000256" key="7">
    <source>
        <dbReference type="ARBA" id="ARBA00016099"/>
    </source>
</evidence>
<evidence type="ECO:0000256" key="16">
    <source>
        <dbReference type="ARBA" id="ARBA00023288"/>
    </source>
</evidence>
<dbReference type="VEuPathDB" id="VectorBase:AEPI009847"/>
<keyword evidence="21" id="KW-1185">Reference proteome</keyword>
<feature type="compositionally biased region" description="Low complexity" evidence="18">
    <location>
        <begin position="1"/>
        <end position="19"/>
    </location>
</feature>
<dbReference type="SMART" id="SM00526">
    <property type="entry name" value="H15"/>
    <property type="match status" value="1"/>
</dbReference>
<proteinExistence type="inferred from homology"/>
<dbReference type="InterPro" id="IPR028209">
    <property type="entry name" value="LAMTOR1/MEH1"/>
</dbReference>
<evidence type="ECO:0000313" key="20">
    <source>
        <dbReference type="EnsemblMetazoa" id="AEPI009847-PA"/>
    </source>
</evidence>
<dbReference type="GO" id="GO:0001919">
    <property type="term" value="P:regulation of receptor recycling"/>
    <property type="evidence" value="ECO:0007669"/>
    <property type="project" value="InterPro"/>
</dbReference>
<organism evidence="20 21">
    <name type="scientific">Anopheles epiroticus</name>
    <dbReference type="NCBI Taxonomy" id="199890"/>
    <lineage>
        <taxon>Eukaryota</taxon>
        <taxon>Metazoa</taxon>
        <taxon>Ecdysozoa</taxon>
        <taxon>Arthropoda</taxon>
        <taxon>Hexapoda</taxon>
        <taxon>Insecta</taxon>
        <taxon>Pterygota</taxon>
        <taxon>Neoptera</taxon>
        <taxon>Endopterygota</taxon>
        <taxon>Diptera</taxon>
        <taxon>Nematocera</taxon>
        <taxon>Culicoidea</taxon>
        <taxon>Culicidae</taxon>
        <taxon>Anophelinae</taxon>
        <taxon>Anopheles</taxon>
    </lineage>
</organism>
<dbReference type="GO" id="GO:0016197">
    <property type="term" value="P:endosomal transport"/>
    <property type="evidence" value="ECO:0007669"/>
    <property type="project" value="InterPro"/>
</dbReference>
<accession>A0A182PSB2</accession>
<keyword evidence="14" id="KW-0458">Lysosome</keyword>
<dbReference type="InterPro" id="IPR036390">
    <property type="entry name" value="WH_DNA-bd_sf"/>
</dbReference>
<dbReference type="Pfam" id="PF15454">
    <property type="entry name" value="LAMTOR"/>
    <property type="match status" value="1"/>
</dbReference>
<dbReference type="Pfam" id="PF00538">
    <property type="entry name" value="Linker_histone"/>
    <property type="match status" value="1"/>
</dbReference>
<dbReference type="InterPro" id="IPR036388">
    <property type="entry name" value="WH-like_DNA-bd_sf"/>
</dbReference>
<dbReference type="GO" id="GO:0006334">
    <property type="term" value="P:nucleosome assembly"/>
    <property type="evidence" value="ECO:0007669"/>
    <property type="project" value="InterPro"/>
</dbReference>